<evidence type="ECO:0000259" key="2">
    <source>
        <dbReference type="Pfam" id="PF13115"/>
    </source>
</evidence>
<dbReference type="Pfam" id="PF13115">
    <property type="entry name" value="YtkA"/>
    <property type="match status" value="1"/>
</dbReference>
<protein>
    <submittedName>
        <fullName evidence="3">FixH family protein</fullName>
    </submittedName>
</protein>
<dbReference type="InterPro" id="IPR032693">
    <property type="entry name" value="YtkA-like_dom"/>
</dbReference>
<feature type="domain" description="YtkA-like" evidence="2">
    <location>
        <begin position="35"/>
        <end position="118"/>
    </location>
</feature>
<comment type="caution">
    <text evidence="3">The sequence shown here is derived from an EMBL/GenBank/DDBJ whole genome shotgun (WGS) entry which is preliminary data.</text>
</comment>
<gene>
    <name evidence="3" type="ORF">RWE15_01740</name>
</gene>
<accession>A0ABU5C2D3</accession>
<sequence>MKKNGLFVMHTLFVLMLLSACGASNSEKANGEIDQLDVLKASLHVPDHADKGEKIKLKTNVTYGDEKVTDADEVKYEVWVDGDKEKTSHMIEAKNNKDGSYSIETTFDKDAVYSVQVHVDAKTQHTMPMQQITIGKVKEKKKHTAANNHHHEKMDSGQGNGVSIHFMAPDKPKAGKDANLMVHINLNKQPLQDAKVRLEIWKGKSSNHEFIDAEQKKRRLYSKACFYQQRNIPCKNSHTTW</sequence>
<evidence type="ECO:0000256" key="1">
    <source>
        <dbReference type="SAM" id="SignalP"/>
    </source>
</evidence>
<dbReference type="EMBL" id="JAWDIP010000003">
    <property type="protein sequence ID" value="MDY0393379.1"/>
    <property type="molecule type" value="Genomic_DNA"/>
</dbReference>
<name>A0ABU5C2D3_9BACI</name>
<proteinExistence type="predicted"/>
<evidence type="ECO:0000313" key="3">
    <source>
        <dbReference type="EMBL" id="MDY0393379.1"/>
    </source>
</evidence>
<feature type="chain" id="PRO_5046001005" evidence="1">
    <location>
        <begin position="30"/>
        <end position="241"/>
    </location>
</feature>
<dbReference type="PROSITE" id="PS51257">
    <property type="entry name" value="PROKAR_LIPOPROTEIN"/>
    <property type="match status" value="1"/>
</dbReference>
<evidence type="ECO:0000313" key="4">
    <source>
        <dbReference type="Proteomes" id="UP001281447"/>
    </source>
</evidence>
<feature type="signal peptide" evidence="1">
    <location>
        <begin position="1"/>
        <end position="29"/>
    </location>
</feature>
<keyword evidence="1" id="KW-0732">Signal</keyword>
<reference evidence="3 4" key="1">
    <citation type="submission" date="2023-10" db="EMBL/GenBank/DDBJ databases">
        <title>Virgibacillus halophilus 5B73C genome.</title>
        <authorList>
            <person name="Miliotis G."/>
            <person name="Sengupta P."/>
            <person name="Hameed A."/>
            <person name="Chuvochina M."/>
            <person name="Mcdonagh F."/>
            <person name="Simpson A.C."/>
            <person name="Singh N.K."/>
            <person name="Rekha P.D."/>
            <person name="Raman K."/>
            <person name="Hugenholtz P."/>
            <person name="Venkateswaran K."/>
        </authorList>
    </citation>
    <scope>NUCLEOTIDE SEQUENCE [LARGE SCALE GENOMIC DNA]</scope>
    <source>
        <strain evidence="3 4">5B73C</strain>
    </source>
</reference>
<organism evidence="3 4">
    <name type="scientific">Tigheibacillus halophilus</name>
    <dbReference type="NCBI Taxonomy" id="361280"/>
    <lineage>
        <taxon>Bacteria</taxon>
        <taxon>Bacillati</taxon>
        <taxon>Bacillota</taxon>
        <taxon>Bacilli</taxon>
        <taxon>Bacillales</taxon>
        <taxon>Bacillaceae</taxon>
        <taxon>Tigheibacillus</taxon>
    </lineage>
</organism>
<dbReference type="Proteomes" id="UP001281447">
    <property type="component" value="Unassembled WGS sequence"/>
</dbReference>
<keyword evidence="4" id="KW-1185">Reference proteome</keyword>